<name>A0A0C3EAS4_9AGAM</name>
<dbReference type="InParanoid" id="A0A0C3EAS4"/>
<dbReference type="HOGENOM" id="CLU_2009478_0_0_1"/>
<reference evidence="1 2" key="1">
    <citation type="submission" date="2014-04" db="EMBL/GenBank/DDBJ databases">
        <authorList>
            <consortium name="DOE Joint Genome Institute"/>
            <person name="Kuo A."/>
            <person name="Kohler A."/>
            <person name="Nagy L.G."/>
            <person name="Floudas D."/>
            <person name="Copeland A."/>
            <person name="Barry K.W."/>
            <person name="Cichocki N."/>
            <person name="Veneault-Fourrey C."/>
            <person name="LaButti K."/>
            <person name="Lindquist E.A."/>
            <person name="Lipzen A."/>
            <person name="Lundell T."/>
            <person name="Morin E."/>
            <person name="Murat C."/>
            <person name="Sun H."/>
            <person name="Tunlid A."/>
            <person name="Henrissat B."/>
            <person name="Grigoriev I.V."/>
            <person name="Hibbett D.S."/>
            <person name="Martin F."/>
            <person name="Nordberg H.P."/>
            <person name="Cantor M.N."/>
            <person name="Hua S.X."/>
        </authorList>
    </citation>
    <scope>NUCLEOTIDE SEQUENCE [LARGE SCALE GENOMIC DNA]</scope>
    <source>
        <strain evidence="1 2">Foug A</strain>
    </source>
</reference>
<gene>
    <name evidence="1" type="ORF">SCLCIDRAFT_1212755</name>
</gene>
<dbReference type="STRING" id="1036808.A0A0C3EAS4"/>
<organism evidence="1 2">
    <name type="scientific">Scleroderma citrinum Foug A</name>
    <dbReference type="NCBI Taxonomy" id="1036808"/>
    <lineage>
        <taxon>Eukaryota</taxon>
        <taxon>Fungi</taxon>
        <taxon>Dikarya</taxon>
        <taxon>Basidiomycota</taxon>
        <taxon>Agaricomycotina</taxon>
        <taxon>Agaricomycetes</taxon>
        <taxon>Agaricomycetidae</taxon>
        <taxon>Boletales</taxon>
        <taxon>Sclerodermatineae</taxon>
        <taxon>Sclerodermataceae</taxon>
        <taxon>Scleroderma</taxon>
    </lineage>
</organism>
<evidence type="ECO:0000313" key="1">
    <source>
        <dbReference type="EMBL" id="KIM65066.1"/>
    </source>
</evidence>
<reference evidence="2" key="2">
    <citation type="submission" date="2015-01" db="EMBL/GenBank/DDBJ databases">
        <title>Evolutionary Origins and Diversification of the Mycorrhizal Mutualists.</title>
        <authorList>
            <consortium name="DOE Joint Genome Institute"/>
            <consortium name="Mycorrhizal Genomics Consortium"/>
            <person name="Kohler A."/>
            <person name="Kuo A."/>
            <person name="Nagy L.G."/>
            <person name="Floudas D."/>
            <person name="Copeland A."/>
            <person name="Barry K.W."/>
            <person name="Cichocki N."/>
            <person name="Veneault-Fourrey C."/>
            <person name="LaButti K."/>
            <person name="Lindquist E.A."/>
            <person name="Lipzen A."/>
            <person name="Lundell T."/>
            <person name="Morin E."/>
            <person name="Murat C."/>
            <person name="Riley R."/>
            <person name="Ohm R."/>
            <person name="Sun H."/>
            <person name="Tunlid A."/>
            <person name="Henrissat B."/>
            <person name="Grigoriev I.V."/>
            <person name="Hibbett D.S."/>
            <person name="Martin F."/>
        </authorList>
    </citation>
    <scope>NUCLEOTIDE SEQUENCE [LARGE SCALE GENOMIC DNA]</scope>
    <source>
        <strain evidence="2">Foug A</strain>
    </source>
</reference>
<dbReference type="AlphaFoldDB" id="A0A0C3EAS4"/>
<accession>A0A0C3EAS4</accession>
<evidence type="ECO:0000313" key="2">
    <source>
        <dbReference type="Proteomes" id="UP000053989"/>
    </source>
</evidence>
<dbReference type="Proteomes" id="UP000053989">
    <property type="component" value="Unassembled WGS sequence"/>
</dbReference>
<dbReference type="EMBL" id="KN822025">
    <property type="protein sequence ID" value="KIM65066.1"/>
    <property type="molecule type" value="Genomic_DNA"/>
</dbReference>
<sequence>PLRTRLGGFLPNTTSPDPNWGKYLQCAAIDCAHLKLTLPPSCSDFCLQCFSPYCYGLSYPPSVQELPDRNYMFLNQDPGGMTKVKKFLSSNEGSIIGGVVAVILVAEATRTEESLFSCSRFTGR</sequence>
<protein>
    <submittedName>
        <fullName evidence="1">Uncharacterized protein</fullName>
    </submittedName>
</protein>
<dbReference type="OrthoDB" id="2690821at2759"/>
<keyword evidence="2" id="KW-1185">Reference proteome</keyword>
<proteinExistence type="predicted"/>
<feature type="non-terminal residue" evidence="1">
    <location>
        <position position="1"/>
    </location>
</feature>